<sequence length="62" mass="7017">MVNLRLISLERRVDKALAKLQAPNHSQIISLHLDSSRTWSLKHLLSKPPMMNMSTIGVLRIG</sequence>
<organism evidence="1 2">
    <name type="scientific">Fusarium oxysporum f. sp. cubense</name>
    <dbReference type="NCBI Taxonomy" id="61366"/>
    <lineage>
        <taxon>Eukaryota</taxon>
        <taxon>Fungi</taxon>
        <taxon>Dikarya</taxon>
        <taxon>Ascomycota</taxon>
        <taxon>Pezizomycotina</taxon>
        <taxon>Sordariomycetes</taxon>
        <taxon>Hypocreomycetidae</taxon>
        <taxon>Hypocreales</taxon>
        <taxon>Nectriaceae</taxon>
        <taxon>Fusarium</taxon>
        <taxon>Fusarium oxysporum species complex</taxon>
    </lineage>
</organism>
<proteinExistence type="predicted"/>
<name>A0A5C6SDQ4_FUSOC</name>
<evidence type="ECO:0000313" key="2">
    <source>
        <dbReference type="Proteomes" id="UP000321331"/>
    </source>
</evidence>
<evidence type="ECO:0000313" key="1">
    <source>
        <dbReference type="EMBL" id="TXB96659.1"/>
    </source>
</evidence>
<dbReference type="AlphaFoldDB" id="A0A5C6SDQ4"/>
<gene>
    <name evidence="1" type="ORF">FocTR4_00011188</name>
</gene>
<comment type="caution">
    <text evidence="1">The sequence shown here is derived from an EMBL/GenBank/DDBJ whole genome shotgun (WGS) entry which is preliminary data.</text>
</comment>
<reference evidence="1 2" key="1">
    <citation type="submission" date="2019-07" db="EMBL/GenBank/DDBJ databases">
        <title>The First High-Quality Draft Genome Sequence of the Causal Agent of the Current Panama Disease Epidemic.</title>
        <authorList>
            <person name="Warmington R.J."/>
            <person name="Kay W."/>
            <person name="Jeffries A."/>
            <person name="Bebber D."/>
            <person name="Moore K."/>
            <person name="Studholme D.J."/>
        </authorList>
    </citation>
    <scope>NUCLEOTIDE SEQUENCE [LARGE SCALE GENOMIC DNA]</scope>
    <source>
        <strain evidence="1 2">TR4</strain>
    </source>
</reference>
<dbReference type="EMBL" id="VMNF01000014">
    <property type="protein sequence ID" value="TXB96659.1"/>
    <property type="molecule type" value="Genomic_DNA"/>
</dbReference>
<protein>
    <submittedName>
        <fullName evidence="1">Uncharacterized protein</fullName>
    </submittedName>
</protein>
<accession>A0A5C6SDQ4</accession>
<dbReference type="Proteomes" id="UP000321331">
    <property type="component" value="Unassembled WGS sequence"/>
</dbReference>